<proteinExistence type="predicted"/>
<dbReference type="RefSeq" id="WP_106170005.1">
    <property type="nucleotide sequence ID" value="NZ_JAVKZF010000004.1"/>
</dbReference>
<name>A0AB37UHH0_9CYAN</name>
<evidence type="ECO:0000313" key="2">
    <source>
        <dbReference type="Proteomes" id="UP000282574"/>
    </source>
</evidence>
<accession>A0AB37UHH0</accession>
<evidence type="ECO:0000313" key="1">
    <source>
        <dbReference type="EMBL" id="RUT10759.1"/>
    </source>
</evidence>
<sequence>MAEYTFSGDPPLTLEYDQYLPGSNESNTISGSNYTDNFIDGYDGDDTLLGGNWSDIIVGSDVNSGGDDMDFLTGGLGFDTFVIGNWAGNFYDDYSGWAVINDFFDHRETIVLNGTKDNVNFTIIDSLYGQESIPDLEISVGGLTQAVLVDKGTADWVTNFSGDLGGANDLGYVYLST</sequence>
<organism evidence="1 2">
    <name type="scientific">Chroococcidiopsis cubana SAG 39.79</name>
    <dbReference type="NCBI Taxonomy" id="388085"/>
    <lineage>
        <taxon>Bacteria</taxon>
        <taxon>Bacillati</taxon>
        <taxon>Cyanobacteriota</taxon>
        <taxon>Cyanophyceae</taxon>
        <taxon>Chroococcidiopsidales</taxon>
        <taxon>Chroococcidiopsidaceae</taxon>
        <taxon>Chroococcidiopsis</taxon>
    </lineage>
</organism>
<dbReference type="Proteomes" id="UP000282574">
    <property type="component" value="Unassembled WGS sequence"/>
</dbReference>
<keyword evidence="2" id="KW-1185">Reference proteome</keyword>
<dbReference type="InterPro" id="IPR011049">
    <property type="entry name" value="Serralysin-like_metalloprot_C"/>
</dbReference>
<dbReference type="Gene3D" id="2.150.10.10">
    <property type="entry name" value="Serralysin-like metalloprotease, C-terminal"/>
    <property type="match status" value="1"/>
</dbReference>
<evidence type="ECO:0008006" key="3">
    <source>
        <dbReference type="Google" id="ProtNLM"/>
    </source>
</evidence>
<dbReference type="AlphaFoldDB" id="A0AB37UHH0"/>
<gene>
    <name evidence="1" type="ORF">DSM107010_39990</name>
</gene>
<dbReference type="EMBL" id="RSCK01000037">
    <property type="protein sequence ID" value="RUT10759.1"/>
    <property type="molecule type" value="Genomic_DNA"/>
</dbReference>
<protein>
    <recommendedName>
        <fullName evidence="3">Calcium-binding protein</fullName>
    </recommendedName>
</protein>
<dbReference type="SUPFAM" id="SSF51120">
    <property type="entry name" value="beta-Roll"/>
    <property type="match status" value="1"/>
</dbReference>
<dbReference type="PRINTS" id="PR00313">
    <property type="entry name" value="CABNDNGRPT"/>
</dbReference>
<reference evidence="1 2" key="1">
    <citation type="journal article" date="2019" name="Genome Biol. Evol.">
        <title>Day and night: Metabolic profiles and evolutionary relationships of six axenic non-marine cyanobacteria.</title>
        <authorList>
            <person name="Will S.E."/>
            <person name="Henke P."/>
            <person name="Boedeker C."/>
            <person name="Huang S."/>
            <person name="Brinkmann H."/>
            <person name="Rohde M."/>
            <person name="Jarek M."/>
            <person name="Friedl T."/>
            <person name="Seufert S."/>
            <person name="Schumacher M."/>
            <person name="Overmann J."/>
            <person name="Neumann-Schaal M."/>
            <person name="Petersen J."/>
        </authorList>
    </citation>
    <scope>NUCLEOTIDE SEQUENCE [LARGE SCALE GENOMIC DNA]</scope>
    <source>
        <strain evidence="1 2">SAG 39.79</strain>
    </source>
</reference>
<comment type="caution">
    <text evidence="1">The sequence shown here is derived from an EMBL/GenBank/DDBJ whole genome shotgun (WGS) entry which is preliminary data.</text>
</comment>